<reference evidence="1" key="1">
    <citation type="submission" date="2024-05" db="EMBL/GenBank/DDBJ databases">
        <authorList>
            <person name="Luo Y.-C."/>
            <person name="Nicholds J."/>
            <person name="Mortimer T."/>
            <person name="Maboni G."/>
        </authorList>
    </citation>
    <scope>NUCLEOTIDE SEQUENCE</scope>
    <source>
        <strain evidence="1">153920</strain>
    </source>
</reference>
<gene>
    <name evidence="1" type="ORF">ABRY99_01725</name>
</gene>
<protein>
    <submittedName>
        <fullName evidence="1">Ribonucleotide reductase subunit alpha</fullName>
    </submittedName>
</protein>
<dbReference type="EMBL" id="CP158252">
    <property type="protein sequence ID" value="XDJ42320.1"/>
    <property type="molecule type" value="Genomic_DNA"/>
</dbReference>
<sequence>MDITCFDDLLQAARLQPEPQRLLFVFAASSVPDDATPQQKASHARGEGGELTPILCVDKTPDELGTFAALVEESRRTGQDWHVVFVAAMADQTAYLPDNKDVDQAFQRMTQMIKYGTVGSLLAFDRAGEPILFSAA</sequence>
<proteinExistence type="predicted"/>
<accession>A0AB39CK27</accession>
<name>A0AB39CK27_9BURK</name>
<dbReference type="RefSeq" id="WP_368643614.1">
    <property type="nucleotide sequence ID" value="NZ_CP158252.1"/>
</dbReference>
<evidence type="ECO:0000313" key="1">
    <source>
        <dbReference type="EMBL" id="XDJ42320.1"/>
    </source>
</evidence>
<dbReference type="AlphaFoldDB" id="A0AB39CK27"/>
<organism evidence="1">
    <name type="scientific">Castellaniella ginsengisoli</name>
    <dbReference type="NCBI Taxonomy" id="546114"/>
    <lineage>
        <taxon>Bacteria</taxon>
        <taxon>Pseudomonadati</taxon>
        <taxon>Pseudomonadota</taxon>
        <taxon>Betaproteobacteria</taxon>
        <taxon>Burkholderiales</taxon>
        <taxon>Alcaligenaceae</taxon>
        <taxon>Castellaniella</taxon>
    </lineage>
</organism>